<dbReference type="KEGG" id="rsi:Runsl_1069"/>
<keyword evidence="6" id="KW-1185">Reference proteome</keyword>
<reference evidence="6" key="1">
    <citation type="submission" date="2011-06" db="EMBL/GenBank/DDBJ databases">
        <title>The complete genome of chromosome of Runella slithyformis DSM 19594.</title>
        <authorList>
            <consortium name="US DOE Joint Genome Institute (JGI-PGF)"/>
            <person name="Lucas S."/>
            <person name="Han J."/>
            <person name="Lapidus A."/>
            <person name="Bruce D."/>
            <person name="Goodwin L."/>
            <person name="Pitluck S."/>
            <person name="Peters L."/>
            <person name="Kyrpides N."/>
            <person name="Mavromatis K."/>
            <person name="Ivanova N."/>
            <person name="Ovchinnikova G."/>
            <person name="Zhang X."/>
            <person name="Misra M."/>
            <person name="Detter J.C."/>
            <person name="Tapia R."/>
            <person name="Han C."/>
            <person name="Land M."/>
            <person name="Hauser L."/>
            <person name="Markowitz V."/>
            <person name="Cheng J.-F."/>
            <person name="Hugenholtz P."/>
            <person name="Woyke T."/>
            <person name="Wu D."/>
            <person name="Tindall B."/>
            <person name="Faehrich R."/>
            <person name="Brambilla E."/>
            <person name="Klenk H.-P."/>
            <person name="Eisen J.A."/>
        </authorList>
    </citation>
    <scope>NUCLEOTIDE SEQUENCE [LARGE SCALE GENOMIC DNA]</scope>
    <source>
        <strain evidence="6">ATCC 29530 / DSM 19594 / LMG 11500 / NCIMB 11436 / LSU 4</strain>
    </source>
</reference>
<keyword evidence="1" id="KW-0719">Serine esterase</keyword>
<dbReference type="Proteomes" id="UP000000493">
    <property type="component" value="Chromosome"/>
</dbReference>
<keyword evidence="3" id="KW-0378">Hydrolase</keyword>
<dbReference type="Gene3D" id="3.40.50.1820">
    <property type="entry name" value="alpha/beta hydrolase"/>
    <property type="match status" value="1"/>
</dbReference>
<dbReference type="RefSeq" id="WP_013926819.1">
    <property type="nucleotide sequence ID" value="NC_015703.1"/>
</dbReference>
<proteinExistence type="predicted"/>
<accession>A0A7U3ZHY1</accession>
<evidence type="ECO:0000313" key="6">
    <source>
        <dbReference type="Proteomes" id="UP000000493"/>
    </source>
</evidence>
<dbReference type="Pfam" id="PF22244">
    <property type="entry name" value="GCE_fung"/>
    <property type="match status" value="1"/>
</dbReference>
<evidence type="ECO:0000256" key="1">
    <source>
        <dbReference type="ARBA" id="ARBA00022487"/>
    </source>
</evidence>
<keyword evidence="2" id="KW-0732">Signal</keyword>
<dbReference type="GO" id="GO:0052689">
    <property type="term" value="F:carboxylic ester hydrolase activity"/>
    <property type="evidence" value="ECO:0007669"/>
    <property type="project" value="UniProtKB-KW"/>
</dbReference>
<dbReference type="InterPro" id="IPR054579">
    <property type="entry name" value="GCE-like_dom"/>
</dbReference>
<dbReference type="AlphaFoldDB" id="A0A7U3ZHY1"/>
<protein>
    <recommendedName>
        <fullName evidence="4">4-O-methyl-glucuronoyl methylesterase-like domain-containing protein</fullName>
    </recommendedName>
</protein>
<evidence type="ECO:0000313" key="5">
    <source>
        <dbReference type="EMBL" id="AEI47500.1"/>
    </source>
</evidence>
<dbReference type="SUPFAM" id="SSF53474">
    <property type="entry name" value="alpha/beta-Hydrolases"/>
    <property type="match status" value="1"/>
</dbReference>
<reference evidence="5 6" key="2">
    <citation type="journal article" date="2012" name="Stand. Genomic Sci.">
        <title>Complete genome sequence of the aquatic bacterium Runella slithyformis type strain (LSU 4(T)).</title>
        <authorList>
            <person name="Copeland A."/>
            <person name="Zhang X."/>
            <person name="Misra M."/>
            <person name="Lapidus A."/>
            <person name="Nolan M."/>
            <person name="Lucas S."/>
            <person name="Deshpande S."/>
            <person name="Cheng J.F."/>
            <person name="Tapia R."/>
            <person name="Goodwin L.A."/>
            <person name="Pitluck S."/>
            <person name="Liolios K."/>
            <person name="Pagani I."/>
            <person name="Ivanova N."/>
            <person name="Mikhailova N."/>
            <person name="Pati A."/>
            <person name="Chen A."/>
            <person name="Palaniappan K."/>
            <person name="Land M."/>
            <person name="Hauser L."/>
            <person name="Pan C."/>
            <person name="Jeffries C.D."/>
            <person name="Detter J.C."/>
            <person name="Brambilla E.M."/>
            <person name="Rohde M."/>
            <person name="Djao O.D."/>
            <person name="Goker M."/>
            <person name="Sikorski J."/>
            <person name="Tindall B.J."/>
            <person name="Woyke T."/>
            <person name="Bristow J."/>
            <person name="Eisen J.A."/>
            <person name="Markowitz V."/>
            <person name="Hugenholtz P."/>
            <person name="Kyrpides N.C."/>
            <person name="Klenk H.P."/>
            <person name="Mavromatis K."/>
        </authorList>
    </citation>
    <scope>NUCLEOTIDE SEQUENCE [LARGE SCALE GENOMIC DNA]</scope>
    <source>
        <strain evidence="6">ATCC 29530 / DSM 19594 / LMG 11500 / NCIMB 11436 / LSU 4</strain>
    </source>
</reference>
<name>A0A7U3ZHY1_RUNSL</name>
<dbReference type="EMBL" id="CP002859">
    <property type="protein sequence ID" value="AEI47500.1"/>
    <property type="molecule type" value="Genomic_DNA"/>
</dbReference>
<evidence type="ECO:0000256" key="2">
    <source>
        <dbReference type="ARBA" id="ARBA00022729"/>
    </source>
</evidence>
<gene>
    <name evidence="5" type="ordered locus">Runsl_1069</name>
</gene>
<feature type="domain" description="4-O-methyl-glucuronoyl methylesterase-like" evidence="4">
    <location>
        <begin position="229"/>
        <end position="375"/>
    </location>
</feature>
<evidence type="ECO:0000256" key="3">
    <source>
        <dbReference type="ARBA" id="ARBA00022801"/>
    </source>
</evidence>
<evidence type="ECO:0000259" key="4">
    <source>
        <dbReference type="Pfam" id="PF22244"/>
    </source>
</evidence>
<organism evidence="5 6">
    <name type="scientific">Runella slithyformis (strain ATCC 29530 / DSM 19594 / LMG 11500 / NCIMB 11436 / LSU 4)</name>
    <dbReference type="NCBI Taxonomy" id="761193"/>
    <lineage>
        <taxon>Bacteria</taxon>
        <taxon>Pseudomonadati</taxon>
        <taxon>Bacteroidota</taxon>
        <taxon>Cytophagia</taxon>
        <taxon>Cytophagales</taxon>
        <taxon>Spirosomataceae</taxon>
        <taxon>Runella</taxon>
    </lineage>
</organism>
<dbReference type="InterPro" id="IPR029058">
    <property type="entry name" value="AB_hydrolase_fold"/>
</dbReference>
<sequence length="428" mass="47895">MHKLSTNKAIIYTLLGGMIAFNALAQKIPVNYDESKMPAYTLPDPLVLPNGKPIKSKEAWEKTGRPAVLKLFAENVYGVNPFPGPVKITSEVRSVNENALGGKAVSKQITLRFPEISPTLALNILLYLPKNVQKAPVFVSLNFTGNHTATHEKDVFVTENWVNSGFDKTFANNRATEASRGIAERRWPMEAIIARGYAVATAYYGDLEADHAEGWKMGLRSVLTPEQREKWSAIGVWAWSMSRMADYLIQNEAQIDRKKLIAVGHSRIGKATLWAAAEDPRFSIVISNDSGEGGAALSRRWIGETVEHLNTQFPHWFCANYKKYNKAVSELPVDQHELLALMAPRPLYVASATEDTWADPKGEFLGAVEAEKVYQLYKKTGLGTTTMPMPNSPVGQTIGYHIREGKHDILRYDWEQYMNFADKHVEIK</sequence>